<keyword evidence="2" id="KW-1185">Reference proteome</keyword>
<dbReference type="OrthoDB" id="3798608at2759"/>
<evidence type="ECO:0000313" key="1">
    <source>
        <dbReference type="EMBL" id="PSN68338.1"/>
    </source>
</evidence>
<protein>
    <submittedName>
        <fullName evidence="1">Uncharacterized protein</fullName>
    </submittedName>
</protein>
<dbReference type="EMBL" id="KZ678134">
    <property type="protein sequence ID" value="PSN68338.1"/>
    <property type="molecule type" value="Genomic_DNA"/>
</dbReference>
<sequence>MPPNDVIISYFQSVHDWPEGLQILCSKFSDWLSSGNYTENVWTAFVQRHEIESLRILLASGLRLNNKMWSNSVISRFSECTKLVLDTIASDCKNPPANCKHCTRGFDPNLLLHCAYLDRHMAEKVFAANIQGLSIETKVKIEDIDTGGLVRPTFHGKFYSDPYHNSRVAYAKEYTPIFRHALDFLSEYHFDHILSTMKLLEWFVGKGARYSWIEPWTSTTPAHLIGSCLLSLISAKYQAIRDIADWAKISLEELTNFLLDKDYPAPFYLRTVSIDHTDNCNCACSQSGCIPILGAVKVALWPFNPDEPTISQEVLYKSLQVIEEPLSRSLARRSAVTRTITFERLGIQHTCHDVFIREDYYWRPGYYEVPHGYETPDERMTRRQEETSELHEEDSELINRLEDLMIEFEAKLADHTGTFIEFFSGYWTTRMNEVDEELSIVTEEHKQAIREAGVVICPTFGPELPPDWEERNRVIEVE</sequence>
<dbReference type="AlphaFoldDB" id="A0A2T2NTD4"/>
<dbReference type="Proteomes" id="UP000240883">
    <property type="component" value="Unassembled WGS sequence"/>
</dbReference>
<accession>A0A2T2NTD4</accession>
<evidence type="ECO:0000313" key="2">
    <source>
        <dbReference type="Proteomes" id="UP000240883"/>
    </source>
</evidence>
<name>A0A2T2NTD4_CORCC</name>
<reference evidence="1 2" key="1">
    <citation type="journal article" date="2018" name="Front. Microbiol.">
        <title>Genome-Wide Analysis of Corynespora cassiicola Leaf Fall Disease Putative Effectors.</title>
        <authorList>
            <person name="Lopez D."/>
            <person name="Ribeiro S."/>
            <person name="Label P."/>
            <person name="Fumanal B."/>
            <person name="Venisse J.S."/>
            <person name="Kohler A."/>
            <person name="de Oliveira R.R."/>
            <person name="Labutti K."/>
            <person name="Lipzen A."/>
            <person name="Lail K."/>
            <person name="Bauer D."/>
            <person name="Ohm R.A."/>
            <person name="Barry K.W."/>
            <person name="Spatafora J."/>
            <person name="Grigoriev I.V."/>
            <person name="Martin F.M."/>
            <person name="Pujade-Renaud V."/>
        </authorList>
    </citation>
    <scope>NUCLEOTIDE SEQUENCE [LARGE SCALE GENOMIC DNA]</scope>
    <source>
        <strain evidence="1 2">Philippines</strain>
    </source>
</reference>
<organism evidence="1 2">
    <name type="scientific">Corynespora cassiicola Philippines</name>
    <dbReference type="NCBI Taxonomy" id="1448308"/>
    <lineage>
        <taxon>Eukaryota</taxon>
        <taxon>Fungi</taxon>
        <taxon>Dikarya</taxon>
        <taxon>Ascomycota</taxon>
        <taxon>Pezizomycotina</taxon>
        <taxon>Dothideomycetes</taxon>
        <taxon>Pleosporomycetidae</taxon>
        <taxon>Pleosporales</taxon>
        <taxon>Corynesporascaceae</taxon>
        <taxon>Corynespora</taxon>
    </lineage>
</organism>
<proteinExistence type="predicted"/>
<gene>
    <name evidence="1" type="ORF">BS50DRAFT_361275</name>
</gene>